<dbReference type="STRING" id="441119.SAMN04488047_11317"/>
<dbReference type="InterPro" id="IPR057206">
    <property type="entry name" value="DUF7884"/>
</dbReference>
<accession>A0A1I5TB51</accession>
<evidence type="ECO:0000256" key="1">
    <source>
        <dbReference type="ARBA" id="ARBA00010815"/>
    </source>
</evidence>
<evidence type="ECO:0000259" key="8">
    <source>
        <dbReference type="Pfam" id="PF25371"/>
    </source>
</evidence>
<evidence type="ECO:0000256" key="4">
    <source>
        <dbReference type="ARBA" id="ARBA00022691"/>
    </source>
</evidence>
<dbReference type="GO" id="GO:0032259">
    <property type="term" value="P:methylation"/>
    <property type="evidence" value="ECO:0007669"/>
    <property type="project" value="UniProtKB-KW"/>
</dbReference>
<keyword evidence="2" id="KW-0489">Methyltransferase</keyword>
<keyword evidence="3" id="KW-0808">Transferase</keyword>
<dbReference type="OrthoDB" id="9782855at2"/>
<keyword evidence="4" id="KW-0949">S-adenosyl-L-methionine</keyword>
<dbReference type="EMBL" id="FOXA01000013">
    <property type="protein sequence ID" value="SFP80061.1"/>
    <property type="molecule type" value="Genomic_DNA"/>
</dbReference>
<evidence type="ECO:0000256" key="6">
    <source>
        <dbReference type="PIRSR" id="PIRSR003085-1"/>
    </source>
</evidence>
<feature type="compositionally biased region" description="Basic and acidic residues" evidence="7">
    <location>
        <begin position="410"/>
        <end position="421"/>
    </location>
</feature>
<dbReference type="Gene3D" id="3.40.50.150">
    <property type="entry name" value="Vaccinia Virus protein VP39"/>
    <property type="match status" value="1"/>
</dbReference>
<dbReference type="PANTHER" id="PTHR43667:SF1">
    <property type="entry name" value="CYCLOPROPANE-FATTY-ACYL-PHOSPHOLIPID SYNTHASE"/>
    <property type="match status" value="1"/>
</dbReference>
<organism evidence="9 10">
    <name type="scientific">Tranquillimonas alkanivorans</name>
    <dbReference type="NCBI Taxonomy" id="441119"/>
    <lineage>
        <taxon>Bacteria</taxon>
        <taxon>Pseudomonadati</taxon>
        <taxon>Pseudomonadota</taxon>
        <taxon>Alphaproteobacteria</taxon>
        <taxon>Rhodobacterales</taxon>
        <taxon>Roseobacteraceae</taxon>
        <taxon>Tranquillimonas</taxon>
    </lineage>
</organism>
<dbReference type="Proteomes" id="UP000199356">
    <property type="component" value="Unassembled WGS sequence"/>
</dbReference>
<feature type="domain" description="DUF7884" evidence="8">
    <location>
        <begin position="16"/>
        <end position="87"/>
    </location>
</feature>
<dbReference type="SUPFAM" id="SSF53335">
    <property type="entry name" value="S-adenosyl-L-methionine-dependent methyltransferases"/>
    <property type="match status" value="1"/>
</dbReference>
<evidence type="ECO:0000313" key="9">
    <source>
        <dbReference type="EMBL" id="SFP80061.1"/>
    </source>
</evidence>
<evidence type="ECO:0000256" key="5">
    <source>
        <dbReference type="ARBA" id="ARBA00023098"/>
    </source>
</evidence>
<dbReference type="InterPro" id="IPR003333">
    <property type="entry name" value="CMAS"/>
</dbReference>
<reference evidence="9 10" key="1">
    <citation type="submission" date="2016-10" db="EMBL/GenBank/DDBJ databases">
        <authorList>
            <person name="de Groot N.N."/>
        </authorList>
    </citation>
    <scope>NUCLEOTIDE SEQUENCE [LARGE SCALE GENOMIC DNA]</scope>
    <source>
        <strain evidence="9 10">DSM 19547</strain>
    </source>
</reference>
<evidence type="ECO:0000256" key="7">
    <source>
        <dbReference type="SAM" id="MobiDB-lite"/>
    </source>
</evidence>
<proteinExistence type="inferred from homology"/>
<feature type="active site" evidence="6">
    <location>
        <position position="366"/>
    </location>
</feature>
<dbReference type="CDD" id="cd02440">
    <property type="entry name" value="AdoMet_MTases"/>
    <property type="match status" value="1"/>
</dbReference>
<name>A0A1I5TB51_9RHOB</name>
<dbReference type="Pfam" id="PF25371">
    <property type="entry name" value="DUF7884"/>
    <property type="match status" value="1"/>
</dbReference>
<dbReference type="AlphaFoldDB" id="A0A1I5TB51"/>
<dbReference type="GO" id="GO:0008168">
    <property type="term" value="F:methyltransferase activity"/>
    <property type="evidence" value="ECO:0007669"/>
    <property type="project" value="UniProtKB-KW"/>
</dbReference>
<dbReference type="PANTHER" id="PTHR43667">
    <property type="entry name" value="CYCLOPROPANE-FATTY-ACYL-PHOSPHOLIPID SYNTHASE"/>
    <property type="match status" value="1"/>
</dbReference>
<evidence type="ECO:0000256" key="3">
    <source>
        <dbReference type="ARBA" id="ARBA00022679"/>
    </source>
</evidence>
<keyword evidence="10" id="KW-1185">Reference proteome</keyword>
<gene>
    <name evidence="9" type="ORF">SAMN04488047_11317</name>
</gene>
<feature type="region of interest" description="Disordered" evidence="7">
    <location>
        <begin position="402"/>
        <end position="421"/>
    </location>
</feature>
<dbReference type="Pfam" id="PF02353">
    <property type="entry name" value="CMAS"/>
    <property type="match status" value="1"/>
</dbReference>
<dbReference type="InterPro" id="IPR029063">
    <property type="entry name" value="SAM-dependent_MTases_sf"/>
</dbReference>
<dbReference type="GO" id="GO:0008610">
    <property type="term" value="P:lipid biosynthetic process"/>
    <property type="evidence" value="ECO:0007669"/>
    <property type="project" value="InterPro"/>
</dbReference>
<protein>
    <submittedName>
        <fullName evidence="9">Cyclopropane-fatty-acyl-phospholipid synthase</fullName>
    </submittedName>
</protein>
<dbReference type="InterPro" id="IPR050723">
    <property type="entry name" value="CFA/CMAS"/>
</dbReference>
<dbReference type="RefSeq" id="WP_093423652.1">
    <property type="nucleotide sequence ID" value="NZ_FOXA01000013.1"/>
</dbReference>
<keyword evidence="5" id="KW-0443">Lipid metabolism</keyword>
<dbReference type="PIRSF" id="PIRSF003085">
    <property type="entry name" value="CMAS"/>
    <property type="match status" value="1"/>
</dbReference>
<comment type="similarity">
    <text evidence="1">Belongs to the CFA/CMAS family.</text>
</comment>
<sequence>MWNTIFDKAIGQIIREGTLEVTMPDGQKRRYGDGTGERVHIRLKDPDLPRRIVLSPDLGVGEAYMNGQLEVENDDLRAFLTVAIRNSSHRHKLWWQQIVNEVRRTLRRVQQWNPASRARKNVAHHYDLSGELYDLFLDADKQYSCGYFPRPDMTLEEAQEAKKAHIANKLLIEPGMRVLDIGCGWGGMGLTLARDYGAKVLGVTLSEEQHKIACARAKAEGLEDRIEFRLTDYRNVTGTFDRIVSVGMFEHVGAPHYREYFRHVYDKLAPDGVALIHTIGRCGPPGATSPWIAKYIFPGGYIPAMSEMMAAVEKEDLTATDVEVWRIHYAETLKHWHERFAANIDRAREIYDERFCRMWRYYLIACELTFRYSPQVVFQVQLSHDKQAVPLTRDYLYPSGKAAAPAGKANSDKKPVAHAAE</sequence>
<evidence type="ECO:0000313" key="10">
    <source>
        <dbReference type="Proteomes" id="UP000199356"/>
    </source>
</evidence>
<evidence type="ECO:0000256" key="2">
    <source>
        <dbReference type="ARBA" id="ARBA00022603"/>
    </source>
</evidence>